<dbReference type="AlphaFoldDB" id="A0A7S9D2C4"/>
<dbReference type="SUPFAM" id="SSF55729">
    <property type="entry name" value="Acyl-CoA N-acyltransferases (Nat)"/>
    <property type="match status" value="1"/>
</dbReference>
<evidence type="ECO:0000259" key="3">
    <source>
        <dbReference type="PROSITE" id="PS51186"/>
    </source>
</evidence>
<dbReference type="GO" id="GO:0016747">
    <property type="term" value="F:acyltransferase activity, transferring groups other than amino-acyl groups"/>
    <property type="evidence" value="ECO:0007669"/>
    <property type="project" value="InterPro"/>
</dbReference>
<dbReference type="EMBL" id="CP061379">
    <property type="protein sequence ID" value="QPF89942.1"/>
    <property type="molecule type" value="Genomic_DNA"/>
</dbReference>
<keyword evidence="1 4" id="KW-0808">Transferase</keyword>
<gene>
    <name evidence="4" type="ORF">IC761_26035</name>
</gene>
<evidence type="ECO:0000313" key="5">
    <source>
        <dbReference type="Proteomes" id="UP000594621"/>
    </source>
</evidence>
<reference evidence="4 5" key="1">
    <citation type="submission" date="2020-09" db="EMBL/GenBank/DDBJ databases">
        <title>Complete genomes of bradyrhizobia occurring on native shrubby legumes in Australia.</title>
        <authorList>
            <person name="Lafay B."/>
        </authorList>
    </citation>
    <scope>NUCLEOTIDE SEQUENCE [LARGE SCALE GENOMIC DNA]</scope>
    <source>
        <strain evidence="4 5">BDV5040</strain>
    </source>
</reference>
<keyword evidence="5" id="KW-1185">Reference proteome</keyword>
<evidence type="ECO:0000256" key="1">
    <source>
        <dbReference type="ARBA" id="ARBA00022679"/>
    </source>
</evidence>
<dbReference type="Pfam" id="PF00583">
    <property type="entry name" value="Acetyltransf_1"/>
    <property type="match status" value="1"/>
</dbReference>
<name>A0A7S9D2C4_9BRAD</name>
<organism evidence="4 5">
    <name type="scientific">Bradyrhizobium commune</name>
    <dbReference type="NCBI Taxonomy" id="83627"/>
    <lineage>
        <taxon>Bacteria</taxon>
        <taxon>Pseudomonadati</taxon>
        <taxon>Pseudomonadota</taxon>
        <taxon>Alphaproteobacteria</taxon>
        <taxon>Hyphomicrobiales</taxon>
        <taxon>Nitrobacteraceae</taxon>
        <taxon>Bradyrhizobium</taxon>
    </lineage>
</organism>
<proteinExistence type="predicted"/>
<dbReference type="Gene3D" id="3.40.630.30">
    <property type="match status" value="1"/>
</dbReference>
<accession>A0A7S9D2C4</accession>
<dbReference type="InterPro" id="IPR000182">
    <property type="entry name" value="GNAT_dom"/>
</dbReference>
<keyword evidence="2" id="KW-0012">Acyltransferase</keyword>
<dbReference type="Proteomes" id="UP000594621">
    <property type="component" value="Chromosome"/>
</dbReference>
<dbReference type="PANTHER" id="PTHR43877">
    <property type="entry name" value="AMINOALKYLPHOSPHONATE N-ACETYLTRANSFERASE-RELATED-RELATED"/>
    <property type="match status" value="1"/>
</dbReference>
<evidence type="ECO:0000313" key="4">
    <source>
        <dbReference type="EMBL" id="QPF89942.1"/>
    </source>
</evidence>
<protein>
    <submittedName>
        <fullName evidence="4">GNAT family N-acetyltransferase</fullName>
    </submittedName>
</protein>
<evidence type="ECO:0000256" key="2">
    <source>
        <dbReference type="ARBA" id="ARBA00023315"/>
    </source>
</evidence>
<sequence>MPTARLAKAPDLSALLDLFRASEVSAAAEPRERAEEIWRQTMSRDDLAVFVSEDGGRIVATCMLITVPNLLRGGRRHAFLENVVTHPEHQGRGHGRAVVTAALEAAWRKHCHHVLMQSGRKDPRVHRFYEGCGFVPGLRVGYVARRPEPGV</sequence>
<dbReference type="InterPro" id="IPR050832">
    <property type="entry name" value="Bact_Acetyltransf"/>
</dbReference>
<dbReference type="RefSeq" id="WP_195799538.1">
    <property type="nucleotide sequence ID" value="NZ_CP061379.1"/>
</dbReference>
<dbReference type="CDD" id="cd04301">
    <property type="entry name" value="NAT_SF"/>
    <property type="match status" value="1"/>
</dbReference>
<dbReference type="InterPro" id="IPR016181">
    <property type="entry name" value="Acyl_CoA_acyltransferase"/>
</dbReference>
<feature type="domain" description="N-acetyltransferase" evidence="3">
    <location>
        <begin position="2"/>
        <end position="151"/>
    </location>
</feature>
<dbReference type="KEGG" id="bcou:IC761_26035"/>
<dbReference type="PROSITE" id="PS51186">
    <property type="entry name" value="GNAT"/>
    <property type="match status" value="1"/>
</dbReference>